<organism evidence="1 2">
    <name type="scientific">Glossina morsitans morsitans</name>
    <name type="common">Savannah tsetse fly</name>
    <dbReference type="NCBI Taxonomy" id="37546"/>
    <lineage>
        <taxon>Eukaryota</taxon>
        <taxon>Metazoa</taxon>
        <taxon>Ecdysozoa</taxon>
        <taxon>Arthropoda</taxon>
        <taxon>Hexapoda</taxon>
        <taxon>Insecta</taxon>
        <taxon>Pterygota</taxon>
        <taxon>Neoptera</taxon>
        <taxon>Endopterygota</taxon>
        <taxon>Diptera</taxon>
        <taxon>Brachycera</taxon>
        <taxon>Muscomorpha</taxon>
        <taxon>Hippoboscoidea</taxon>
        <taxon>Glossinidae</taxon>
        <taxon>Glossina</taxon>
    </lineage>
</organism>
<protein>
    <submittedName>
        <fullName evidence="1">Uncharacterized protein</fullName>
    </submittedName>
</protein>
<dbReference type="EnsemblMetazoa" id="GMOY011864-RA">
    <property type="protein sequence ID" value="GMOY011864-PA"/>
    <property type="gene ID" value="GMOY011864"/>
</dbReference>
<dbReference type="STRING" id="37546.A0A1B0GEZ2"/>
<dbReference type="Proteomes" id="UP000092444">
    <property type="component" value="Unassembled WGS sequence"/>
</dbReference>
<dbReference type="EMBL" id="CCAG010012657">
    <property type="status" value="NOT_ANNOTATED_CDS"/>
    <property type="molecule type" value="Genomic_DNA"/>
</dbReference>
<name>A0A1B0GEZ2_GLOMM</name>
<keyword evidence="2" id="KW-1185">Reference proteome</keyword>
<reference evidence="1" key="1">
    <citation type="submission" date="2020-05" db="UniProtKB">
        <authorList>
            <consortium name="EnsemblMetazoa"/>
        </authorList>
    </citation>
    <scope>IDENTIFICATION</scope>
    <source>
        <strain evidence="1">Yale</strain>
    </source>
</reference>
<sequence>MSVKLEYFASHNLSGAELDEQTATILEFLENDDLTKTDYSPELSGLLENLHVSLSSTLGLPQTGIITIKDEIKYWRQKANQKSSSRSERESTQTFLHILHNIDQLIDSIDYEKTGSIEEFLNSSHNNLDELWRSPYLYPQQRMAGLMDVLGE</sequence>
<dbReference type="AlphaFoldDB" id="A0A1B0GEZ2"/>
<accession>A0A1B0GEZ2</accession>
<evidence type="ECO:0000313" key="1">
    <source>
        <dbReference type="EnsemblMetazoa" id="GMOY011864-PA"/>
    </source>
</evidence>
<dbReference type="VEuPathDB" id="VectorBase:GMOY011864"/>
<proteinExistence type="predicted"/>
<evidence type="ECO:0000313" key="2">
    <source>
        <dbReference type="Proteomes" id="UP000092444"/>
    </source>
</evidence>